<dbReference type="EMBL" id="OZ034816">
    <property type="protein sequence ID" value="CAL1379590.1"/>
    <property type="molecule type" value="Genomic_DNA"/>
</dbReference>
<dbReference type="Proteomes" id="UP001497516">
    <property type="component" value="Chromosome 3"/>
</dbReference>
<protein>
    <submittedName>
        <fullName evidence="1">Uncharacterized protein</fullName>
    </submittedName>
</protein>
<name>A0AAV2E182_9ROSI</name>
<reference evidence="1 2" key="1">
    <citation type="submission" date="2024-04" db="EMBL/GenBank/DDBJ databases">
        <authorList>
            <person name="Fracassetti M."/>
        </authorList>
    </citation>
    <scope>NUCLEOTIDE SEQUENCE [LARGE SCALE GENOMIC DNA]</scope>
</reference>
<evidence type="ECO:0000313" key="1">
    <source>
        <dbReference type="EMBL" id="CAL1379590.1"/>
    </source>
</evidence>
<keyword evidence="2" id="KW-1185">Reference proteome</keyword>
<sequence length="133" mass="14213">MATPVIEVVAREKLCSRRDALTTKGGSPSWALGVWSPAVGSYSFSTIWVEEETGCRGRGRPRGNLLLQLAVSDNPRVIVGGDEDGSIGRRTEQSANDFALGLCRSGHNAKRRTSASWCSSKSDESLGRTLMGG</sequence>
<proteinExistence type="predicted"/>
<gene>
    <name evidence="1" type="ORF">LTRI10_LOCUS21103</name>
</gene>
<dbReference type="AlphaFoldDB" id="A0AAV2E182"/>
<evidence type="ECO:0000313" key="2">
    <source>
        <dbReference type="Proteomes" id="UP001497516"/>
    </source>
</evidence>
<organism evidence="1 2">
    <name type="scientific">Linum trigynum</name>
    <dbReference type="NCBI Taxonomy" id="586398"/>
    <lineage>
        <taxon>Eukaryota</taxon>
        <taxon>Viridiplantae</taxon>
        <taxon>Streptophyta</taxon>
        <taxon>Embryophyta</taxon>
        <taxon>Tracheophyta</taxon>
        <taxon>Spermatophyta</taxon>
        <taxon>Magnoliopsida</taxon>
        <taxon>eudicotyledons</taxon>
        <taxon>Gunneridae</taxon>
        <taxon>Pentapetalae</taxon>
        <taxon>rosids</taxon>
        <taxon>fabids</taxon>
        <taxon>Malpighiales</taxon>
        <taxon>Linaceae</taxon>
        <taxon>Linum</taxon>
    </lineage>
</organism>
<accession>A0AAV2E182</accession>